<dbReference type="EMBL" id="JABXWT010000039">
    <property type="protein sequence ID" value="NVO58643.1"/>
    <property type="molecule type" value="Genomic_DNA"/>
</dbReference>
<proteinExistence type="predicted"/>
<dbReference type="Gene3D" id="3.40.630.30">
    <property type="match status" value="1"/>
</dbReference>
<comment type="caution">
    <text evidence="2">The sequence shown here is derived from an EMBL/GenBank/DDBJ whole genome shotgun (WGS) entry which is preliminary data.</text>
</comment>
<dbReference type="InterPro" id="IPR000182">
    <property type="entry name" value="GNAT_dom"/>
</dbReference>
<accession>A0ABX2PWR2</accession>
<evidence type="ECO:0000259" key="1">
    <source>
        <dbReference type="PROSITE" id="PS51186"/>
    </source>
</evidence>
<protein>
    <submittedName>
        <fullName evidence="2">GNAT family N-acetyltransferase</fullName>
    </submittedName>
</protein>
<dbReference type="SUPFAM" id="SSF55729">
    <property type="entry name" value="Acyl-CoA N-acyltransferases (Nat)"/>
    <property type="match status" value="1"/>
</dbReference>
<dbReference type="RefSeq" id="WP_176867685.1">
    <property type="nucleotide sequence ID" value="NZ_JABXWT010000039.1"/>
</dbReference>
<sequence>MTDPDKTPWLIPSDGFALYDALALLRVSFQFMDGRIDPPSSVHRLTVEGMQAHCYSGGEIWAIGRPLFACMFLTPKSDSLYLGKLAVKEGMRGQGICRTLVDHAAIRAAELGLPALELETRVELAENHRAFSRLGFTIVSTGSHDGYGRPTDFLLRKSINLSADS</sequence>
<evidence type="ECO:0000313" key="2">
    <source>
        <dbReference type="EMBL" id="NVO58643.1"/>
    </source>
</evidence>
<feature type="domain" description="N-acetyltransferase" evidence="1">
    <location>
        <begin position="1"/>
        <end position="160"/>
    </location>
</feature>
<keyword evidence="3" id="KW-1185">Reference proteome</keyword>
<dbReference type="Pfam" id="PF00583">
    <property type="entry name" value="Acetyltransf_1"/>
    <property type="match status" value="1"/>
</dbReference>
<dbReference type="InterPro" id="IPR016181">
    <property type="entry name" value="Acyl_CoA_acyltransferase"/>
</dbReference>
<dbReference type="PROSITE" id="PS51186">
    <property type="entry name" value="GNAT"/>
    <property type="match status" value="1"/>
</dbReference>
<evidence type="ECO:0000313" key="3">
    <source>
        <dbReference type="Proteomes" id="UP000630805"/>
    </source>
</evidence>
<dbReference type="CDD" id="cd04301">
    <property type="entry name" value="NAT_SF"/>
    <property type="match status" value="1"/>
</dbReference>
<dbReference type="Proteomes" id="UP000630805">
    <property type="component" value="Unassembled WGS sequence"/>
</dbReference>
<name>A0ABX2PWR2_9RHOB</name>
<organism evidence="2 3">
    <name type="scientific">Ruegeria haliotis</name>
    <dbReference type="NCBI Taxonomy" id="2747601"/>
    <lineage>
        <taxon>Bacteria</taxon>
        <taxon>Pseudomonadati</taxon>
        <taxon>Pseudomonadota</taxon>
        <taxon>Alphaproteobacteria</taxon>
        <taxon>Rhodobacterales</taxon>
        <taxon>Roseobacteraceae</taxon>
        <taxon>Ruegeria</taxon>
    </lineage>
</organism>
<reference evidence="2 3" key="1">
    <citation type="submission" date="2020-06" db="EMBL/GenBank/DDBJ databases">
        <authorList>
            <person name="Cao W.R."/>
        </authorList>
    </citation>
    <scope>NUCLEOTIDE SEQUENCE [LARGE SCALE GENOMIC DNA]</scope>
    <source>
        <strain evidence="2 3">B1Z28</strain>
    </source>
</reference>
<gene>
    <name evidence="2" type="ORF">HW561_22970</name>
</gene>